<gene>
    <name evidence="2" type="ORF">pdam_00011643</name>
</gene>
<reference evidence="2 3" key="1">
    <citation type="journal article" date="2018" name="Sci. Rep.">
        <title>Comparative analysis of the Pocillopora damicornis genome highlights role of immune system in coral evolution.</title>
        <authorList>
            <person name="Cunning R."/>
            <person name="Bay R.A."/>
            <person name="Gillette P."/>
            <person name="Baker A.C."/>
            <person name="Traylor-Knowles N."/>
        </authorList>
    </citation>
    <scope>NUCLEOTIDE SEQUENCE [LARGE SCALE GENOMIC DNA]</scope>
    <source>
        <strain evidence="2">RSMAS</strain>
        <tissue evidence="2">Whole animal</tissue>
    </source>
</reference>
<keyword evidence="3" id="KW-1185">Reference proteome</keyword>
<feature type="compositionally biased region" description="Basic and acidic residues" evidence="1">
    <location>
        <begin position="475"/>
        <end position="491"/>
    </location>
</feature>
<dbReference type="PANTHER" id="PTHR24104:SF25">
    <property type="entry name" value="PROTEIN LIN-41"/>
    <property type="match status" value="1"/>
</dbReference>
<feature type="compositionally biased region" description="Basic and acidic residues" evidence="1">
    <location>
        <begin position="449"/>
        <end position="468"/>
    </location>
</feature>
<dbReference type="AlphaFoldDB" id="A0A3M6UDL7"/>
<feature type="compositionally biased region" description="Acidic residues" evidence="1">
    <location>
        <begin position="433"/>
        <end position="442"/>
    </location>
</feature>
<dbReference type="PANTHER" id="PTHR24104">
    <property type="entry name" value="E3 UBIQUITIN-PROTEIN LIGASE NHLRC1-RELATED"/>
    <property type="match status" value="1"/>
</dbReference>
<name>A0A3M6UDL7_POCDA</name>
<evidence type="ECO:0000313" key="3">
    <source>
        <dbReference type="Proteomes" id="UP000275408"/>
    </source>
</evidence>
<dbReference type="InterPro" id="IPR011042">
    <property type="entry name" value="6-blade_b-propeller_TolB-like"/>
</dbReference>
<dbReference type="GO" id="GO:0008270">
    <property type="term" value="F:zinc ion binding"/>
    <property type="evidence" value="ECO:0007669"/>
    <property type="project" value="UniProtKB-KW"/>
</dbReference>
<accession>A0A3M6UDL7</accession>
<dbReference type="EMBL" id="RCHS01001719">
    <property type="protein sequence ID" value="RMX51773.1"/>
    <property type="molecule type" value="Genomic_DNA"/>
</dbReference>
<dbReference type="InterPro" id="IPR050952">
    <property type="entry name" value="TRIM-NHL_E3_ligases"/>
</dbReference>
<dbReference type="OrthoDB" id="5975008at2759"/>
<dbReference type="Proteomes" id="UP000275408">
    <property type="component" value="Unassembled WGS sequence"/>
</dbReference>
<dbReference type="SUPFAM" id="SSF69322">
    <property type="entry name" value="Tricorn protease domain 2"/>
    <property type="match status" value="1"/>
</dbReference>
<dbReference type="GO" id="GO:0000209">
    <property type="term" value="P:protein polyubiquitination"/>
    <property type="evidence" value="ECO:0007669"/>
    <property type="project" value="TreeGrafter"/>
</dbReference>
<feature type="region of interest" description="Disordered" evidence="1">
    <location>
        <begin position="430"/>
        <end position="501"/>
    </location>
</feature>
<protein>
    <submittedName>
        <fullName evidence="2">Uncharacterized protein</fullName>
    </submittedName>
</protein>
<comment type="caution">
    <text evidence="2">The sequence shown here is derived from an EMBL/GenBank/DDBJ whole genome shotgun (WGS) entry which is preliminary data.</text>
</comment>
<evidence type="ECO:0000313" key="2">
    <source>
        <dbReference type="EMBL" id="RMX51773.1"/>
    </source>
</evidence>
<dbReference type="Gene3D" id="2.120.10.30">
    <property type="entry name" value="TolB, C-terminal domain"/>
    <property type="match status" value="1"/>
</dbReference>
<organism evidence="2 3">
    <name type="scientific">Pocillopora damicornis</name>
    <name type="common">Cauliflower coral</name>
    <name type="synonym">Millepora damicornis</name>
    <dbReference type="NCBI Taxonomy" id="46731"/>
    <lineage>
        <taxon>Eukaryota</taxon>
        <taxon>Metazoa</taxon>
        <taxon>Cnidaria</taxon>
        <taxon>Anthozoa</taxon>
        <taxon>Hexacorallia</taxon>
        <taxon>Scleractinia</taxon>
        <taxon>Astrocoeniina</taxon>
        <taxon>Pocilloporidae</taxon>
        <taxon>Pocillopora</taxon>
    </lineage>
</organism>
<evidence type="ECO:0000256" key="1">
    <source>
        <dbReference type="SAM" id="MobiDB-lite"/>
    </source>
</evidence>
<dbReference type="GO" id="GO:0043161">
    <property type="term" value="P:proteasome-mediated ubiquitin-dependent protein catabolic process"/>
    <property type="evidence" value="ECO:0007669"/>
    <property type="project" value="TreeGrafter"/>
</dbReference>
<sequence length="619" mass="70191">MELAPSLLLGLCGFSLKACQRLAFKKLQDDDTKHKTLLHLIVSRIDQVALLIKNQKKWQLKTSLQEFQTGLKYLEKELNNQNRDQVEKTPRAELKINDTFVEASLLTETMTHLSKLADLDEAAEGLKDARKMFEKACDNARAAFNSDGLSTAEQILAANVGVTAAILTKIKDPSRALPVCEIWLGDLNKMERVKEIFRQIFRSGKKDPFRGDEHIKNCFLGVYHTNSVVYEISRIAEIADKPNELCWIWPFIEVEKKKVDPLRDIRIFETLSKNRDTERYCFPWSFGQGPEKEKKLKVAQDIAINKEGHFIVVDKGDQMVKIFDEKGIFLRSFQPLSRRLADEDVCGVSTDHEDNLFVLIMIDKYHHEVRVFDQNGNLKSRFRLREGSVRRSLVANDNKEILVINEEPASNRCVVELYAHKNGRYVRSIVPEDPAEPSEPEEANGLKSPNEEDPKEPKAQKETDRSDSTPKGARKSKEPEDKDTKEQKKSQESNAPLKPKDIAITDNGIVLVLNDDGSVKKFGEKTQPHQMYEEIKAKGSETIAFHSPSKHVLIANRSDGIVQVSVFSECSELVTSFHVYEDKDVQEKKEYIAPRIAVTADGRIAVLNGFAGESKVTVV</sequence>
<dbReference type="GO" id="GO:0061630">
    <property type="term" value="F:ubiquitin protein ligase activity"/>
    <property type="evidence" value="ECO:0007669"/>
    <property type="project" value="TreeGrafter"/>
</dbReference>
<proteinExistence type="predicted"/>